<name>A0ABV7BM35_9PROT</name>
<feature type="compositionally biased region" description="Low complexity" evidence="1">
    <location>
        <begin position="53"/>
        <end position="62"/>
    </location>
</feature>
<evidence type="ECO:0000259" key="3">
    <source>
        <dbReference type="Pfam" id="PF05239"/>
    </source>
</evidence>
<dbReference type="PANTHER" id="PTHR36505">
    <property type="entry name" value="BLR1072 PROTEIN"/>
    <property type="match status" value="1"/>
</dbReference>
<protein>
    <submittedName>
        <fullName evidence="4">PRC-barrel domain-containing protein</fullName>
    </submittedName>
</protein>
<accession>A0ABV7BM35</accession>
<sequence>MLTTAAVVALGISGTAVAQQQQAQQNQAQQGNIQTPSGNPLAPQLQAVERSLRQSQQQLSQQGADAPQPNWEQARRAVSAGQEALGRTPSELQGQDAFDAARTRLSDARVALQGSSPDRQRAAMQLREAADAMAALHGRLTSAESSGSQGGTSNSGRRQTAVQQAQPQVNGQRPDQARSETAQRDQRTGATTATPAPAQSGGARSAAVSPAAGVPLQRVSNLIGTNVVGANGRESGEVENLLLDRQGNVRAALVEWGGFLGIGTRRAMVPMERIELGSQPARLNMTREELEALPRYDEANIAAYGRERGWGEGIRMAR</sequence>
<feature type="compositionally biased region" description="Low complexity" evidence="1">
    <location>
        <begin position="145"/>
        <end position="156"/>
    </location>
</feature>
<comment type="caution">
    <text evidence="4">The sequence shown here is derived from an EMBL/GenBank/DDBJ whole genome shotgun (WGS) entry which is preliminary data.</text>
</comment>
<dbReference type="RefSeq" id="WP_216834159.1">
    <property type="nucleotide sequence ID" value="NZ_JAFNJS010000001.1"/>
</dbReference>
<evidence type="ECO:0000313" key="5">
    <source>
        <dbReference type="Proteomes" id="UP001595420"/>
    </source>
</evidence>
<evidence type="ECO:0000256" key="2">
    <source>
        <dbReference type="SAM" id="SignalP"/>
    </source>
</evidence>
<proteinExistence type="predicted"/>
<reference evidence="5" key="1">
    <citation type="journal article" date="2019" name="Int. J. Syst. Evol. Microbiol.">
        <title>The Global Catalogue of Microorganisms (GCM) 10K type strain sequencing project: providing services to taxonomists for standard genome sequencing and annotation.</title>
        <authorList>
            <consortium name="The Broad Institute Genomics Platform"/>
            <consortium name="The Broad Institute Genome Sequencing Center for Infectious Disease"/>
            <person name="Wu L."/>
            <person name="Ma J."/>
        </authorList>
    </citation>
    <scope>NUCLEOTIDE SEQUENCE [LARGE SCALE GENOMIC DNA]</scope>
    <source>
        <strain evidence="5">CGMCC 1.16855</strain>
    </source>
</reference>
<feature type="compositionally biased region" description="Polar residues" evidence="1">
    <location>
        <begin position="157"/>
        <end position="173"/>
    </location>
</feature>
<feature type="region of interest" description="Disordered" evidence="1">
    <location>
        <begin position="53"/>
        <end position="95"/>
    </location>
</feature>
<feature type="signal peptide" evidence="2">
    <location>
        <begin position="1"/>
        <end position="18"/>
    </location>
</feature>
<organism evidence="4 5">
    <name type="scientific">Falsiroseomonas tokyonensis</name>
    <dbReference type="NCBI Taxonomy" id="430521"/>
    <lineage>
        <taxon>Bacteria</taxon>
        <taxon>Pseudomonadati</taxon>
        <taxon>Pseudomonadota</taxon>
        <taxon>Alphaproteobacteria</taxon>
        <taxon>Acetobacterales</taxon>
        <taxon>Roseomonadaceae</taxon>
        <taxon>Falsiroseomonas</taxon>
    </lineage>
</organism>
<dbReference type="Proteomes" id="UP001595420">
    <property type="component" value="Unassembled WGS sequence"/>
</dbReference>
<keyword evidence="2" id="KW-0732">Signal</keyword>
<dbReference type="Pfam" id="PF05239">
    <property type="entry name" value="PRC"/>
    <property type="match status" value="1"/>
</dbReference>
<feature type="chain" id="PRO_5047380958" evidence="2">
    <location>
        <begin position="19"/>
        <end position="318"/>
    </location>
</feature>
<feature type="region of interest" description="Disordered" evidence="1">
    <location>
        <begin position="139"/>
        <end position="209"/>
    </location>
</feature>
<evidence type="ECO:0000256" key="1">
    <source>
        <dbReference type="SAM" id="MobiDB-lite"/>
    </source>
</evidence>
<feature type="compositionally biased region" description="Low complexity" evidence="1">
    <location>
        <begin position="188"/>
        <end position="198"/>
    </location>
</feature>
<dbReference type="InterPro" id="IPR027275">
    <property type="entry name" value="PRC-brl_dom"/>
</dbReference>
<evidence type="ECO:0000313" key="4">
    <source>
        <dbReference type="EMBL" id="MFC2998667.1"/>
    </source>
</evidence>
<keyword evidence="5" id="KW-1185">Reference proteome</keyword>
<gene>
    <name evidence="4" type="ORF">ACFOD3_02120</name>
</gene>
<dbReference type="EMBL" id="JBHRSB010000001">
    <property type="protein sequence ID" value="MFC2998667.1"/>
    <property type="molecule type" value="Genomic_DNA"/>
</dbReference>
<feature type="domain" description="PRC-barrel" evidence="3">
    <location>
        <begin position="218"/>
        <end position="277"/>
    </location>
</feature>
<feature type="compositionally biased region" description="Basic and acidic residues" evidence="1">
    <location>
        <begin position="175"/>
        <end position="187"/>
    </location>
</feature>
<dbReference type="PANTHER" id="PTHR36505:SF1">
    <property type="entry name" value="BLR1072 PROTEIN"/>
    <property type="match status" value="1"/>
</dbReference>